<sequence length="556" mass="63954">MLRRLSRANTDVDLTEVLLSRDSDNRTQVLSPRIAKSSRFSYLLPLCIAVCTLGLVGVFVSLFLNRKLIWFRKEANDTFLQTSLILGPRNDSSSSIYADVESRLLPQFRFITISSDDWGRFSDAIPLFPNNEWKEKNSDISIASGTPWENGTVETKEDLQRLVQLMESLNRGVPAHEKIVLTPFFIVSGPDISEMKRRGCPGSNCSYVDAPIYSGRGGFSKYPFNRDGLEAQYKELFARGFWHPEYHGRAHFNVLEWFREIQSKDSIAYKCFDLGLVCGNSYSSLRSEHSMFSSNDKDPDIEVIEYMQWISVGLHAFTEFWGYKPVVVSSPHNTWSSSLLQSIFQLGFIGAELGDNQTDLLETYNTYNHLSLMNRFRYDAFYPEFRLDSRLEQLISHINKTRFTSLLWHAQNVLSSCFDTSHLNYLSNCFVETVKKLRQLDDCHVVFLTSSELHQIRRQGWSREVWNDCLVYRNFLKKPVATNVDDLSLLLRTNETWSNRVLSVHFYSYLNDSSSFLLAHPNIISHRKGRGLLFISVQDTLILPPGSYVQVKATSE</sequence>
<keyword evidence="1" id="KW-0812">Transmembrane</keyword>
<dbReference type="AlphaFoldDB" id="A0AAV9IHS4"/>
<keyword evidence="1" id="KW-0472">Membrane</keyword>
<organism evidence="2 3">
    <name type="scientific">Galdieria yellowstonensis</name>
    <dbReference type="NCBI Taxonomy" id="3028027"/>
    <lineage>
        <taxon>Eukaryota</taxon>
        <taxon>Rhodophyta</taxon>
        <taxon>Bangiophyceae</taxon>
        <taxon>Galdieriales</taxon>
        <taxon>Galdieriaceae</taxon>
        <taxon>Galdieria</taxon>
    </lineage>
</organism>
<proteinExistence type="predicted"/>
<accession>A0AAV9IHS4</accession>
<gene>
    <name evidence="2" type="ORF">GAYE_SCF29G4829</name>
</gene>
<keyword evidence="3" id="KW-1185">Reference proteome</keyword>
<dbReference type="EMBL" id="JANCYU010000045">
    <property type="protein sequence ID" value="KAK4526910.1"/>
    <property type="molecule type" value="Genomic_DNA"/>
</dbReference>
<evidence type="ECO:0000256" key="1">
    <source>
        <dbReference type="SAM" id="Phobius"/>
    </source>
</evidence>
<reference evidence="2 3" key="1">
    <citation type="submission" date="2022-07" db="EMBL/GenBank/DDBJ databases">
        <title>Genome-wide signatures of adaptation to extreme environments.</title>
        <authorList>
            <person name="Cho C.H."/>
            <person name="Yoon H.S."/>
        </authorList>
    </citation>
    <scope>NUCLEOTIDE SEQUENCE [LARGE SCALE GENOMIC DNA]</scope>
    <source>
        <strain evidence="2 3">108.79 E11</strain>
    </source>
</reference>
<keyword evidence="1" id="KW-1133">Transmembrane helix</keyword>
<name>A0AAV9IHS4_9RHOD</name>
<evidence type="ECO:0000313" key="2">
    <source>
        <dbReference type="EMBL" id="KAK4526910.1"/>
    </source>
</evidence>
<evidence type="ECO:0000313" key="3">
    <source>
        <dbReference type="Proteomes" id="UP001300502"/>
    </source>
</evidence>
<feature type="transmembrane region" description="Helical" evidence="1">
    <location>
        <begin position="42"/>
        <end position="64"/>
    </location>
</feature>
<dbReference type="Proteomes" id="UP001300502">
    <property type="component" value="Unassembled WGS sequence"/>
</dbReference>
<protein>
    <submittedName>
        <fullName evidence="2">Uncharacterized protein</fullName>
    </submittedName>
</protein>
<comment type="caution">
    <text evidence="2">The sequence shown here is derived from an EMBL/GenBank/DDBJ whole genome shotgun (WGS) entry which is preliminary data.</text>
</comment>